<dbReference type="AlphaFoldDB" id="A0A1G8MIS9"/>
<name>A0A1G8MIS9_9PSED</name>
<sequence length="202" mass="22400">MFRRVLSVLLLSLLSACSTPGAFFGAVDGDPFTPLRATDARHALVYLYRPQNQWADEELEAPGLFLGGTLIGSLPSNGYLVLEFEPGRFKLEMRRPLLGGFWTLLAGGPLDFNRIASFEFETRPGHVYYLRYDESRLPPKHAQVPGAGDGPLQLVNATLGQEEIVHTRQVQAPRRFTASGHEVRAERHFWQAIGQALGQVGI</sequence>
<reference evidence="4" key="1">
    <citation type="submission" date="2016-10" db="EMBL/GenBank/DDBJ databases">
        <authorList>
            <person name="Varghese N."/>
            <person name="Submissions S."/>
        </authorList>
    </citation>
    <scope>NUCLEOTIDE SEQUENCE [LARGE SCALE GENOMIC DNA]</scope>
    <source>
        <strain evidence="4">CCM 7469</strain>
    </source>
</reference>
<dbReference type="Pfam" id="PF11008">
    <property type="entry name" value="DUF2846"/>
    <property type="match status" value="1"/>
</dbReference>
<gene>
    <name evidence="3" type="ORF">SAMN05216272_11571</name>
</gene>
<dbReference type="RefSeq" id="WP_090267922.1">
    <property type="nucleotide sequence ID" value="NZ_FNDS01000015.1"/>
</dbReference>
<dbReference type="InterPro" id="IPR022548">
    <property type="entry name" value="DUF2846"/>
</dbReference>
<evidence type="ECO:0000313" key="3">
    <source>
        <dbReference type="EMBL" id="SDI67787.1"/>
    </source>
</evidence>
<protein>
    <recommendedName>
        <fullName evidence="2">DUF2846 domain-containing protein</fullName>
    </recommendedName>
</protein>
<feature type="chain" id="PRO_5011461171" description="DUF2846 domain-containing protein" evidence="1">
    <location>
        <begin position="22"/>
        <end position="202"/>
    </location>
</feature>
<dbReference type="STRING" id="428992.SAMN05216272_11571"/>
<feature type="domain" description="DUF2846" evidence="2">
    <location>
        <begin position="40"/>
        <end position="143"/>
    </location>
</feature>
<dbReference type="PROSITE" id="PS51257">
    <property type="entry name" value="PROKAR_LIPOPROTEIN"/>
    <property type="match status" value="1"/>
</dbReference>
<keyword evidence="4" id="KW-1185">Reference proteome</keyword>
<keyword evidence="1" id="KW-0732">Signal</keyword>
<dbReference type="EMBL" id="FNDS01000015">
    <property type="protein sequence ID" value="SDI67787.1"/>
    <property type="molecule type" value="Genomic_DNA"/>
</dbReference>
<evidence type="ECO:0000256" key="1">
    <source>
        <dbReference type="SAM" id="SignalP"/>
    </source>
</evidence>
<evidence type="ECO:0000313" key="4">
    <source>
        <dbReference type="Proteomes" id="UP000199636"/>
    </source>
</evidence>
<accession>A0A1G8MIS9</accession>
<organism evidence="3 4">
    <name type="scientific">Pseudomonas panipatensis</name>
    <dbReference type="NCBI Taxonomy" id="428992"/>
    <lineage>
        <taxon>Bacteria</taxon>
        <taxon>Pseudomonadati</taxon>
        <taxon>Pseudomonadota</taxon>
        <taxon>Gammaproteobacteria</taxon>
        <taxon>Pseudomonadales</taxon>
        <taxon>Pseudomonadaceae</taxon>
        <taxon>Pseudomonas</taxon>
    </lineage>
</organism>
<proteinExistence type="predicted"/>
<dbReference type="OrthoDB" id="6355011at2"/>
<feature type="signal peptide" evidence="1">
    <location>
        <begin position="1"/>
        <end position="21"/>
    </location>
</feature>
<dbReference type="Proteomes" id="UP000199636">
    <property type="component" value="Unassembled WGS sequence"/>
</dbReference>
<evidence type="ECO:0000259" key="2">
    <source>
        <dbReference type="Pfam" id="PF11008"/>
    </source>
</evidence>